<evidence type="ECO:0000259" key="3">
    <source>
        <dbReference type="Pfam" id="PF07261"/>
    </source>
</evidence>
<dbReference type="InterPro" id="IPR053162">
    <property type="entry name" value="DnaD"/>
</dbReference>
<evidence type="ECO:0000256" key="2">
    <source>
        <dbReference type="SAM" id="MobiDB-lite"/>
    </source>
</evidence>
<dbReference type="AlphaFoldDB" id="A0A2R9SVN1"/>
<feature type="domain" description="DnaB/C C-terminal" evidence="3">
    <location>
        <begin position="167"/>
        <end position="239"/>
    </location>
</feature>
<dbReference type="InterPro" id="IPR053843">
    <property type="entry name" value="DnaD_N"/>
</dbReference>
<name>A0A2R9SVN1_9BACL</name>
<dbReference type="KEGG" id="pvo:PVOR_13784"/>
<comment type="caution">
    <text evidence="5">The sequence shown here is derived from an EMBL/GenBank/DDBJ whole genome shotgun (WGS) entry which is preliminary data.</text>
</comment>
<dbReference type="InterPro" id="IPR036388">
    <property type="entry name" value="WH-like_DNA-bd_sf"/>
</dbReference>
<dbReference type="Pfam" id="PF07261">
    <property type="entry name" value="DnaB_2"/>
    <property type="match status" value="1"/>
</dbReference>
<feature type="domain" description="DnaD N-terminal" evidence="4">
    <location>
        <begin position="28"/>
        <end position="127"/>
    </location>
</feature>
<accession>A0A2R9SVN1</accession>
<evidence type="ECO:0000313" key="5">
    <source>
        <dbReference type="EMBL" id="EFU41439.1"/>
    </source>
</evidence>
<dbReference type="PANTHER" id="PTHR37293:SF6">
    <property type="entry name" value="DNA REPLICATION PROTEIN DNAD"/>
    <property type="match status" value="1"/>
</dbReference>
<gene>
    <name evidence="5" type="ORF">PVOR_13784</name>
</gene>
<feature type="region of interest" description="Disordered" evidence="2">
    <location>
        <begin position="139"/>
        <end position="162"/>
    </location>
</feature>
<evidence type="ECO:0000256" key="1">
    <source>
        <dbReference type="ARBA" id="ARBA00093462"/>
    </source>
</evidence>
<dbReference type="Gene3D" id="1.10.10.10">
    <property type="entry name" value="Winged helix-like DNA-binding domain superfamily/Winged helix DNA-binding domain"/>
    <property type="match status" value="1"/>
</dbReference>
<comment type="similarity">
    <text evidence="1">Belongs to the DnaB/DnaD family.</text>
</comment>
<proteinExistence type="inferred from homology"/>
<dbReference type="RefSeq" id="WP_006209530.1">
    <property type="nucleotide sequence ID" value="NZ_ADHJ01000020.1"/>
</dbReference>
<dbReference type="PANTHER" id="PTHR37293">
    <property type="entry name" value="PHAGE REPLICATION PROTEIN-RELATED"/>
    <property type="match status" value="1"/>
</dbReference>
<organism evidence="5 6">
    <name type="scientific">Paenibacillus vortex V453</name>
    <dbReference type="NCBI Taxonomy" id="715225"/>
    <lineage>
        <taxon>Bacteria</taxon>
        <taxon>Bacillati</taxon>
        <taxon>Bacillota</taxon>
        <taxon>Bacilli</taxon>
        <taxon>Bacillales</taxon>
        <taxon>Paenibacillaceae</taxon>
        <taxon>Paenibacillus</taxon>
    </lineage>
</organism>
<feature type="compositionally biased region" description="Basic and acidic residues" evidence="2">
    <location>
        <begin position="152"/>
        <end position="162"/>
    </location>
</feature>
<evidence type="ECO:0000313" key="6">
    <source>
        <dbReference type="Proteomes" id="UP000003094"/>
    </source>
</evidence>
<evidence type="ECO:0000259" key="4">
    <source>
        <dbReference type="Pfam" id="PF21984"/>
    </source>
</evidence>
<protein>
    <submittedName>
        <fullName evidence="5">Primosome, DnaD subunit</fullName>
    </submittedName>
</protein>
<dbReference type="NCBIfam" id="TIGR01446">
    <property type="entry name" value="DnaD_dom"/>
    <property type="match status" value="1"/>
</dbReference>
<dbReference type="InterPro" id="IPR034829">
    <property type="entry name" value="DnaD-like_sf"/>
</dbReference>
<dbReference type="EMBL" id="ADHJ01000020">
    <property type="protein sequence ID" value="EFU41439.1"/>
    <property type="molecule type" value="Genomic_DNA"/>
</dbReference>
<reference evidence="5 6" key="1">
    <citation type="journal article" date="2010" name="BMC Genomics">
        <title>Genome sequence of the pattern forming Paenibacillus vortex bacterium reveals potential for thriving in complex environments.</title>
        <authorList>
            <person name="Sirota-Madi A."/>
            <person name="Olender T."/>
            <person name="Helman Y."/>
            <person name="Ingham C."/>
            <person name="Brainis I."/>
            <person name="Roth D."/>
            <person name="Hagi E."/>
            <person name="Brodsky L."/>
            <person name="Leshkowitz D."/>
            <person name="Galatenko V."/>
            <person name="Nikolaev V."/>
            <person name="Mugasimangalam R.C."/>
            <person name="Bransburg-Zabary S."/>
            <person name="Gutnick D.L."/>
            <person name="Lancet D."/>
            <person name="Ben-Jacob E."/>
        </authorList>
    </citation>
    <scope>NUCLEOTIDE SEQUENCE [LARGE SCALE GENOMIC DNA]</scope>
    <source>
        <strain evidence="5 6">V453</strain>
    </source>
</reference>
<sequence>MDHGNAGTGVKGWAAGAAAGMSQGMTLIPYALLRYYRSIGLSDREAMLLIHLIGYQQVEFKTFPSLEELSDVTGAPASFIATSLQRLMKEGLLGIDEYVDETQGIHYERYNLNGLYERLASCLAEEGKEMSADGTTFASPLLNARPVSGKGTDSEKSTPEKEERNLFSIFEKEFGRPLSPMELETISGWVDADRYPDELILLALKEAVFAGKLHFRYIDRILLEWSRNRVRTAQDAKAYTQKFRNNRKIDEARPYRTCFFCYPLFELD</sequence>
<dbReference type="SUPFAM" id="SSF158499">
    <property type="entry name" value="DnaD domain-like"/>
    <property type="match status" value="1"/>
</dbReference>
<keyword evidence="6" id="KW-1185">Reference proteome</keyword>
<dbReference type="Pfam" id="PF21984">
    <property type="entry name" value="DnaD_N"/>
    <property type="match status" value="1"/>
</dbReference>
<dbReference type="Gene3D" id="1.10.10.630">
    <property type="entry name" value="DnaD domain-like"/>
    <property type="match status" value="1"/>
</dbReference>
<dbReference type="Proteomes" id="UP000003094">
    <property type="component" value="Unassembled WGS sequence"/>
</dbReference>
<dbReference type="InterPro" id="IPR006343">
    <property type="entry name" value="DnaB/C_C"/>
</dbReference>